<evidence type="ECO:0000313" key="1">
    <source>
        <dbReference type="EMBL" id="GGU84912.1"/>
    </source>
</evidence>
<proteinExistence type="predicted"/>
<organism evidence="1 2">
    <name type="scientific">Streptomyces albospinus</name>
    <dbReference type="NCBI Taxonomy" id="285515"/>
    <lineage>
        <taxon>Bacteria</taxon>
        <taxon>Bacillati</taxon>
        <taxon>Actinomycetota</taxon>
        <taxon>Actinomycetes</taxon>
        <taxon>Kitasatosporales</taxon>
        <taxon>Streptomycetaceae</taxon>
        <taxon>Streptomyces</taxon>
    </lineage>
</organism>
<keyword evidence="2" id="KW-1185">Reference proteome</keyword>
<sequence>MEGYGLEASGLPAAVVVSGRRLQTQNASVYTGLTHNPVSVPPSIYFAVTYGASLHDHEKVLGTPGLPAAFPLDHN</sequence>
<gene>
    <name evidence="1" type="ORF">GCM10010211_58740</name>
</gene>
<comment type="caution">
    <text evidence="1">The sequence shown here is derived from an EMBL/GenBank/DDBJ whole genome shotgun (WGS) entry which is preliminary data.</text>
</comment>
<dbReference type="EMBL" id="BMRP01000025">
    <property type="protein sequence ID" value="GGU84912.1"/>
    <property type="molecule type" value="Genomic_DNA"/>
</dbReference>
<name>A0ABQ2VFY4_9ACTN</name>
<dbReference type="RefSeq" id="WP_189304970.1">
    <property type="nucleotide sequence ID" value="NZ_BMRP01000025.1"/>
</dbReference>
<protein>
    <submittedName>
        <fullName evidence="1">Uncharacterized protein</fullName>
    </submittedName>
</protein>
<reference evidence="2" key="1">
    <citation type="journal article" date="2019" name="Int. J. Syst. Evol. Microbiol.">
        <title>The Global Catalogue of Microorganisms (GCM) 10K type strain sequencing project: providing services to taxonomists for standard genome sequencing and annotation.</title>
        <authorList>
            <consortium name="The Broad Institute Genomics Platform"/>
            <consortium name="The Broad Institute Genome Sequencing Center for Infectious Disease"/>
            <person name="Wu L."/>
            <person name="Ma J."/>
        </authorList>
    </citation>
    <scope>NUCLEOTIDE SEQUENCE [LARGE SCALE GENOMIC DNA]</scope>
    <source>
        <strain evidence="2">JCM 3399</strain>
    </source>
</reference>
<evidence type="ECO:0000313" key="2">
    <source>
        <dbReference type="Proteomes" id="UP000654471"/>
    </source>
</evidence>
<dbReference type="Proteomes" id="UP000654471">
    <property type="component" value="Unassembled WGS sequence"/>
</dbReference>
<accession>A0ABQ2VFY4</accession>